<gene>
    <name evidence="1" type="ORF">LCGC14_2815090</name>
</gene>
<name>A0A0F8YIQ7_9ZZZZ</name>
<protein>
    <recommendedName>
        <fullName evidence="2">Phosphoenolpyruvate synthase/pyruvate phosphate dikinase</fullName>
    </recommendedName>
</protein>
<accession>A0A0F8YIQ7</accession>
<reference evidence="1" key="1">
    <citation type="journal article" date="2015" name="Nature">
        <title>Complex archaea that bridge the gap between prokaryotes and eukaryotes.</title>
        <authorList>
            <person name="Spang A."/>
            <person name="Saw J.H."/>
            <person name="Jorgensen S.L."/>
            <person name="Zaremba-Niedzwiedzka K."/>
            <person name="Martijn J."/>
            <person name="Lind A.E."/>
            <person name="van Eijk R."/>
            <person name="Schleper C."/>
            <person name="Guy L."/>
            <person name="Ettema T.J."/>
        </authorList>
    </citation>
    <scope>NUCLEOTIDE SEQUENCE</scope>
</reference>
<dbReference type="AlphaFoldDB" id="A0A0F8YIQ7"/>
<comment type="caution">
    <text evidence="1">The sequence shown here is derived from an EMBL/GenBank/DDBJ whole genome shotgun (WGS) entry which is preliminary data.</text>
</comment>
<evidence type="ECO:0000313" key="1">
    <source>
        <dbReference type="EMBL" id="KKK81278.1"/>
    </source>
</evidence>
<proteinExistence type="predicted"/>
<feature type="non-terminal residue" evidence="1">
    <location>
        <position position="329"/>
    </location>
</feature>
<evidence type="ECO:0008006" key="2">
    <source>
        <dbReference type="Google" id="ProtNLM"/>
    </source>
</evidence>
<dbReference type="EMBL" id="LAZR01053193">
    <property type="protein sequence ID" value="KKK81278.1"/>
    <property type="molecule type" value="Genomic_DNA"/>
</dbReference>
<organism evidence="1">
    <name type="scientific">marine sediment metagenome</name>
    <dbReference type="NCBI Taxonomy" id="412755"/>
    <lineage>
        <taxon>unclassified sequences</taxon>
        <taxon>metagenomes</taxon>
        <taxon>ecological metagenomes</taxon>
    </lineage>
</organism>
<sequence>MENVTYPGGTDISFKVFYELMKKRISEILLVSSPYDAFIMEEDGRLAERIIHEYRGLNLTRPPRLTWVSTAQKAFKLLSRKRFDLVITMPHIEDVDPYVFCCETKKKFSKLPVFLLSHERQNILTDPRYLDRNIIDKIFIWLGNTDLLLAMIKSWEDKMNVAHDTKKARVRVIILVEDSAIYYSSLLPMLYKVLVLQTQAVMDDSLNEEDRILRMRARPKILLAENFEEAENLYRLFKPYLLGVLSDVRFPRNQEIDPEAGFTLLSMIKKETPDIFVLNLSSEESNRQKAEKIPAVFLNKNSPSLHTDINAVFTHHLGFGDFIFRLPNG</sequence>